<organism evidence="1 2">
    <name type="scientific">Roseateles albus</name>
    <dbReference type="NCBI Taxonomy" id="2987525"/>
    <lineage>
        <taxon>Bacteria</taxon>
        <taxon>Pseudomonadati</taxon>
        <taxon>Pseudomonadota</taxon>
        <taxon>Betaproteobacteria</taxon>
        <taxon>Burkholderiales</taxon>
        <taxon>Sphaerotilaceae</taxon>
        <taxon>Roseateles</taxon>
    </lineage>
</organism>
<keyword evidence="2" id="KW-1185">Reference proteome</keyword>
<dbReference type="RefSeq" id="WP_273601512.1">
    <property type="nucleotide sequence ID" value="NZ_JAQQXT010000011.1"/>
</dbReference>
<dbReference type="EMBL" id="JAQQXT010000011">
    <property type="protein sequence ID" value="MDC8773381.1"/>
    <property type="molecule type" value="Genomic_DNA"/>
</dbReference>
<protein>
    <submittedName>
        <fullName evidence="1">Uncharacterized protein</fullName>
    </submittedName>
</protein>
<evidence type="ECO:0000313" key="2">
    <source>
        <dbReference type="Proteomes" id="UP001221189"/>
    </source>
</evidence>
<sequence>MSSLTTVEQVPTSFGAFKPVGWLMVGLPTQALAESLSKALQAAEWPSAAVLHFAPSDTEVELEAMADKAGAMAGFGYEITLLRRYVKLSKEGYRWLLVKVKSAEHAAEAAAIARSCDATVAVHYRRLTVEELL</sequence>
<accession>A0ABT5KHG7</accession>
<comment type="caution">
    <text evidence="1">The sequence shown here is derived from an EMBL/GenBank/DDBJ whole genome shotgun (WGS) entry which is preliminary data.</text>
</comment>
<name>A0ABT5KHG7_9BURK</name>
<proteinExistence type="predicted"/>
<dbReference type="Proteomes" id="UP001221189">
    <property type="component" value="Unassembled WGS sequence"/>
</dbReference>
<gene>
    <name evidence="1" type="ORF">PRZ03_17500</name>
</gene>
<evidence type="ECO:0000313" key="1">
    <source>
        <dbReference type="EMBL" id="MDC8773381.1"/>
    </source>
</evidence>
<reference evidence="1 2" key="1">
    <citation type="submission" date="2022-10" db="EMBL/GenBank/DDBJ databases">
        <title>Paucibacter sp. hw1 Genome sequencing.</title>
        <authorList>
            <person name="Park S."/>
        </authorList>
    </citation>
    <scope>NUCLEOTIDE SEQUENCE [LARGE SCALE GENOMIC DNA]</scope>
    <source>
        <strain evidence="2">hw1</strain>
    </source>
</reference>